<reference evidence="2" key="1">
    <citation type="journal article" date="2024" name="Syst. Appl. Microbiol.">
        <title>First single-strain enrichments of Electrothrix cable bacteria, description of E. aestuarii sp. nov. and E. rattekaaiensis sp. nov., and proposal of a cable bacteria taxonomy following the rules of the SeqCode.</title>
        <authorList>
            <person name="Plum-Jensen L.E."/>
            <person name="Schramm A."/>
            <person name="Marshall I.P.G."/>
        </authorList>
    </citation>
    <scope>NUCLEOTIDE SEQUENCE</scope>
    <source>
        <strain evidence="2">Rat1</strain>
    </source>
</reference>
<reference evidence="2" key="2">
    <citation type="submission" date="2024-06" db="EMBL/GenBank/DDBJ databases">
        <authorList>
            <person name="Plum-Jensen L.E."/>
            <person name="Schramm A."/>
            <person name="Marshall I.P.G."/>
        </authorList>
    </citation>
    <scope>NUCLEOTIDE SEQUENCE</scope>
    <source>
        <strain evidence="2">Rat1</strain>
    </source>
</reference>
<comment type="similarity">
    <text evidence="1">Belongs to the UPF0175 family.</text>
</comment>
<name>A0AAU8LPC9_9BACT</name>
<dbReference type="EMBL" id="CP159373">
    <property type="protein sequence ID" value="XCN71115.1"/>
    <property type="molecule type" value="Genomic_DNA"/>
</dbReference>
<evidence type="ECO:0000313" key="2">
    <source>
        <dbReference type="EMBL" id="XCN71115.1"/>
    </source>
</evidence>
<dbReference type="KEGG" id="eaj:Q3M24_12385"/>
<organism evidence="2">
    <name type="scientific">Candidatus Electrothrix aestuarii</name>
    <dbReference type="NCBI Taxonomy" id="3062594"/>
    <lineage>
        <taxon>Bacteria</taxon>
        <taxon>Pseudomonadati</taxon>
        <taxon>Thermodesulfobacteriota</taxon>
        <taxon>Desulfobulbia</taxon>
        <taxon>Desulfobulbales</taxon>
        <taxon>Desulfobulbaceae</taxon>
        <taxon>Candidatus Electrothrix</taxon>
    </lineage>
</organism>
<protein>
    <submittedName>
        <fullName evidence="2">UPF0175 family protein</fullName>
    </submittedName>
</protein>
<dbReference type="InterPro" id="IPR005368">
    <property type="entry name" value="UPF0175"/>
</dbReference>
<gene>
    <name evidence="2" type="ORF">Q3M24_12385</name>
</gene>
<dbReference type="Pfam" id="PF03683">
    <property type="entry name" value="UPF0175"/>
    <property type="match status" value="1"/>
</dbReference>
<proteinExistence type="inferred from homology"/>
<accession>A0AAU8LPC9</accession>
<dbReference type="PANTHER" id="PTHR37525">
    <property type="entry name" value="UPF0175 PROTEIN SSL1255"/>
    <property type="match status" value="1"/>
</dbReference>
<dbReference type="PANTHER" id="PTHR37525:SF1">
    <property type="entry name" value="UPF0175 PROTEIN SSL1255"/>
    <property type="match status" value="1"/>
</dbReference>
<dbReference type="AlphaFoldDB" id="A0AAU8LPC9"/>
<evidence type="ECO:0000256" key="1">
    <source>
        <dbReference type="ARBA" id="ARBA00005651"/>
    </source>
</evidence>
<sequence>MYNTYQIELPETAFSSLRKTPKEFIREMKYAAVVKWYETGRISQDKAAEIAGLSRYEFLTLLARYEVSAIQLTPEILTEELRHARGEDSH</sequence>
<dbReference type="InterPro" id="IPR052264">
    <property type="entry name" value="UPF0175_domain"/>
</dbReference>